<sequence>MSLEPPSPTTAALRYYLALDGQVSGPHGLDALRDMASVHAFTRDTPATLEGTENWQPIHAHAELAAVLFPAAAKFQLKAKAITLTTDSVTPVSVEEILRTNLSAEALTTPPPDYIAQPTRPPGRARNRDYALSALLANALGAAAWFIFPHNPVILVFLLSYLTIANLGLYWVMFHVMDRY</sequence>
<dbReference type="AlphaFoldDB" id="A0A290Q935"/>
<dbReference type="Pfam" id="PF14237">
    <property type="entry name" value="GYF_2"/>
    <property type="match status" value="1"/>
</dbReference>
<evidence type="ECO:0000256" key="1">
    <source>
        <dbReference type="SAM" id="Phobius"/>
    </source>
</evidence>
<feature type="transmembrane region" description="Helical" evidence="1">
    <location>
        <begin position="130"/>
        <end position="148"/>
    </location>
</feature>
<feature type="transmembrane region" description="Helical" evidence="1">
    <location>
        <begin position="154"/>
        <end position="174"/>
    </location>
</feature>
<keyword evidence="1" id="KW-1133">Transmembrane helix</keyword>
<dbReference type="InterPro" id="IPR025640">
    <property type="entry name" value="GYF_2"/>
</dbReference>
<keyword evidence="1" id="KW-0472">Membrane</keyword>
<keyword evidence="4" id="KW-1185">Reference proteome</keyword>
<feature type="domain" description="GYF" evidence="2">
    <location>
        <begin position="15"/>
        <end position="64"/>
    </location>
</feature>
<evidence type="ECO:0000313" key="4">
    <source>
        <dbReference type="Proteomes" id="UP000217265"/>
    </source>
</evidence>
<gene>
    <name evidence="3" type="ORF">CMV30_01550</name>
</gene>
<protein>
    <recommendedName>
        <fullName evidence="2">GYF domain-containing protein</fullName>
    </recommendedName>
</protein>
<keyword evidence="1" id="KW-0812">Transmembrane</keyword>
<dbReference type="RefSeq" id="WP_096054391.1">
    <property type="nucleotide sequence ID" value="NZ_CP023344.1"/>
</dbReference>
<dbReference type="Proteomes" id="UP000217265">
    <property type="component" value="Chromosome"/>
</dbReference>
<reference evidence="3 4" key="1">
    <citation type="submission" date="2017-09" db="EMBL/GenBank/DDBJ databases">
        <title>Complete genome sequence of Verrucomicrobial strain HZ-65, isolated from freshwater.</title>
        <authorList>
            <person name="Choi A."/>
        </authorList>
    </citation>
    <scope>NUCLEOTIDE SEQUENCE [LARGE SCALE GENOMIC DNA]</scope>
    <source>
        <strain evidence="3 4">HZ-65</strain>
    </source>
</reference>
<dbReference type="KEGG" id="vbh:CMV30_01550"/>
<evidence type="ECO:0000259" key="2">
    <source>
        <dbReference type="Pfam" id="PF14237"/>
    </source>
</evidence>
<evidence type="ECO:0000313" key="3">
    <source>
        <dbReference type="EMBL" id="ATC62756.1"/>
    </source>
</evidence>
<name>A0A290Q935_9BACT</name>
<organism evidence="3 4">
    <name type="scientific">Nibricoccus aquaticus</name>
    <dbReference type="NCBI Taxonomy" id="2576891"/>
    <lineage>
        <taxon>Bacteria</taxon>
        <taxon>Pseudomonadati</taxon>
        <taxon>Verrucomicrobiota</taxon>
        <taxon>Opitutia</taxon>
        <taxon>Opitutales</taxon>
        <taxon>Opitutaceae</taxon>
        <taxon>Nibricoccus</taxon>
    </lineage>
</organism>
<dbReference type="EMBL" id="CP023344">
    <property type="protein sequence ID" value="ATC62756.1"/>
    <property type="molecule type" value="Genomic_DNA"/>
</dbReference>
<accession>A0A290Q935</accession>
<proteinExistence type="predicted"/>